<evidence type="ECO:0000313" key="1">
    <source>
        <dbReference type="EMBL" id="PWA47846.1"/>
    </source>
</evidence>
<reference evidence="1 2" key="1">
    <citation type="journal article" date="2018" name="Mol. Plant">
        <title>The genome of Artemisia annua provides insight into the evolution of Asteraceae family and artemisinin biosynthesis.</title>
        <authorList>
            <person name="Shen Q."/>
            <person name="Zhang L."/>
            <person name="Liao Z."/>
            <person name="Wang S."/>
            <person name="Yan T."/>
            <person name="Shi P."/>
            <person name="Liu M."/>
            <person name="Fu X."/>
            <person name="Pan Q."/>
            <person name="Wang Y."/>
            <person name="Lv Z."/>
            <person name="Lu X."/>
            <person name="Zhang F."/>
            <person name="Jiang W."/>
            <person name="Ma Y."/>
            <person name="Chen M."/>
            <person name="Hao X."/>
            <person name="Li L."/>
            <person name="Tang Y."/>
            <person name="Lv G."/>
            <person name="Zhou Y."/>
            <person name="Sun X."/>
            <person name="Brodelius P.E."/>
            <person name="Rose J.K.C."/>
            <person name="Tang K."/>
        </authorList>
    </citation>
    <scope>NUCLEOTIDE SEQUENCE [LARGE SCALE GENOMIC DNA]</scope>
    <source>
        <strain evidence="2">cv. Huhao1</strain>
        <tissue evidence="1">Leaf</tissue>
    </source>
</reference>
<comment type="caution">
    <text evidence="1">The sequence shown here is derived from an EMBL/GenBank/DDBJ whole genome shotgun (WGS) entry which is preliminary data.</text>
</comment>
<dbReference type="AlphaFoldDB" id="A0A2U1LFT0"/>
<dbReference type="EMBL" id="PKPP01009626">
    <property type="protein sequence ID" value="PWA47846.1"/>
    <property type="molecule type" value="Genomic_DNA"/>
</dbReference>
<proteinExistence type="predicted"/>
<protein>
    <submittedName>
        <fullName evidence="1">Uncharacterized protein</fullName>
    </submittedName>
</protein>
<organism evidence="1 2">
    <name type="scientific">Artemisia annua</name>
    <name type="common">Sweet wormwood</name>
    <dbReference type="NCBI Taxonomy" id="35608"/>
    <lineage>
        <taxon>Eukaryota</taxon>
        <taxon>Viridiplantae</taxon>
        <taxon>Streptophyta</taxon>
        <taxon>Embryophyta</taxon>
        <taxon>Tracheophyta</taxon>
        <taxon>Spermatophyta</taxon>
        <taxon>Magnoliopsida</taxon>
        <taxon>eudicotyledons</taxon>
        <taxon>Gunneridae</taxon>
        <taxon>Pentapetalae</taxon>
        <taxon>asterids</taxon>
        <taxon>campanulids</taxon>
        <taxon>Asterales</taxon>
        <taxon>Asteraceae</taxon>
        <taxon>Asteroideae</taxon>
        <taxon>Anthemideae</taxon>
        <taxon>Artemisiinae</taxon>
        <taxon>Artemisia</taxon>
    </lineage>
</organism>
<dbReference type="Proteomes" id="UP000245207">
    <property type="component" value="Unassembled WGS sequence"/>
</dbReference>
<gene>
    <name evidence="1" type="ORF">CTI12_AA432440</name>
</gene>
<keyword evidence="2" id="KW-1185">Reference proteome</keyword>
<evidence type="ECO:0000313" key="2">
    <source>
        <dbReference type="Proteomes" id="UP000245207"/>
    </source>
</evidence>
<accession>A0A2U1LFT0</accession>
<sequence>MLRHPKCAKLRDEAKSNKWRDMLVFYCREGSHEDVQIARQISELSARWATLITERGRFIEELKTLDNFYAKKMVAHLTAVQEKYDVRLIHVFTLVDELDLSACSKDLFILRLQGSEEM</sequence>
<name>A0A2U1LFT0_ARTAN</name>